<name>A0A370WUG6_9GAMM</name>
<comment type="caution">
    <text evidence="2">The sequence shown here is derived from an EMBL/GenBank/DDBJ whole genome shotgun (WGS) entry which is preliminary data.</text>
</comment>
<evidence type="ECO:0008006" key="4">
    <source>
        <dbReference type="Google" id="ProtNLM"/>
    </source>
</evidence>
<dbReference type="Proteomes" id="UP000255334">
    <property type="component" value="Unassembled WGS sequence"/>
</dbReference>
<keyword evidence="1" id="KW-0472">Membrane</keyword>
<dbReference type="OrthoDB" id="9985605at2"/>
<reference evidence="2 3" key="1">
    <citation type="submission" date="2018-07" db="EMBL/GenBank/DDBJ databases">
        <title>Dyella monticola sp. nov. and Dyella psychrodurans sp. nov. isolated from monsoon evergreen broad-leaved forest soil of Dinghu Mountain, China.</title>
        <authorList>
            <person name="Gao Z."/>
            <person name="Qiu L."/>
        </authorList>
    </citation>
    <scope>NUCLEOTIDE SEQUENCE [LARGE SCALE GENOMIC DNA]</scope>
    <source>
        <strain evidence="2 3">4MSK11</strain>
    </source>
</reference>
<dbReference type="AlphaFoldDB" id="A0A370WUG6"/>
<protein>
    <recommendedName>
        <fullName evidence="4">DUF3592 domain-containing protein</fullName>
    </recommendedName>
</protein>
<keyword evidence="3" id="KW-1185">Reference proteome</keyword>
<sequence length="150" mass="16907">MDGYDGFREYYVAKRRSFAWVWGCVCGLVLVCWIVHVVPFSYASVVSKAVVVSRSCASKGFSYTYSYEVDGQPYTGATQWGGWDGNGSCQKLEPGVVIPITYRVDDPSRSMSGTVSAWNKTLIFLWVWIAIFSFVILPIPLYIKELRSSR</sequence>
<gene>
    <name evidence="2" type="ORF">DWU99_20570</name>
</gene>
<feature type="transmembrane region" description="Helical" evidence="1">
    <location>
        <begin position="18"/>
        <end position="38"/>
    </location>
</feature>
<feature type="transmembrane region" description="Helical" evidence="1">
    <location>
        <begin position="123"/>
        <end position="143"/>
    </location>
</feature>
<proteinExistence type="predicted"/>
<evidence type="ECO:0000313" key="2">
    <source>
        <dbReference type="EMBL" id="RDS79794.1"/>
    </source>
</evidence>
<accession>A0A370WUG6</accession>
<dbReference type="EMBL" id="QRBF01000013">
    <property type="protein sequence ID" value="RDS79794.1"/>
    <property type="molecule type" value="Genomic_DNA"/>
</dbReference>
<keyword evidence="1" id="KW-1133">Transmembrane helix</keyword>
<organism evidence="2 3">
    <name type="scientific">Dyella psychrodurans</name>
    <dbReference type="NCBI Taxonomy" id="1927960"/>
    <lineage>
        <taxon>Bacteria</taxon>
        <taxon>Pseudomonadati</taxon>
        <taxon>Pseudomonadota</taxon>
        <taxon>Gammaproteobacteria</taxon>
        <taxon>Lysobacterales</taxon>
        <taxon>Rhodanobacteraceae</taxon>
        <taxon>Dyella</taxon>
    </lineage>
</organism>
<keyword evidence="1" id="KW-0812">Transmembrane</keyword>
<evidence type="ECO:0000313" key="3">
    <source>
        <dbReference type="Proteomes" id="UP000255334"/>
    </source>
</evidence>
<dbReference type="RefSeq" id="WP_115479982.1">
    <property type="nucleotide sequence ID" value="NZ_QRBF01000013.1"/>
</dbReference>
<evidence type="ECO:0000256" key="1">
    <source>
        <dbReference type="SAM" id="Phobius"/>
    </source>
</evidence>